<sequence>MVACTDKNFISFYEQVLSLFVSVAGGFGELSEYPIKEAVEEDEGDKICNISSHSFVRIPNNVKETQDAENEKPRAVKATRQRLRPAWLKDFYTG</sequence>
<evidence type="ECO:0000313" key="2">
    <source>
        <dbReference type="Proteomes" id="UP000233837"/>
    </source>
</evidence>
<keyword evidence="2" id="KW-1185">Reference proteome</keyword>
<organism evidence="1 2">
    <name type="scientific">Dendrobium catenatum</name>
    <dbReference type="NCBI Taxonomy" id="906689"/>
    <lineage>
        <taxon>Eukaryota</taxon>
        <taxon>Viridiplantae</taxon>
        <taxon>Streptophyta</taxon>
        <taxon>Embryophyta</taxon>
        <taxon>Tracheophyta</taxon>
        <taxon>Spermatophyta</taxon>
        <taxon>Magnoliopsida</taxon>
        <taxon>Liliopsida</taxon>
        <taxon>Asparagales</taxon>
        <taxon>Orchidaceae</taxon>
        <taxon>Epidendroideae</taxon>
        <taxon>Malaxideae</taxon>
        <taxon>Dendrobiinae</taxon>
        <taxon>Dendrobium</taxon>
    </lineage>
</organism>
<protein>
    <submittedName>
        <fullName evidence="1">Uncharacterized protein</fullName>
    </submittedName>
</protein>
<dbReference type="Proteomes" id="UP000233837">
    <property type="component" value="Unassembled WGS sequence"/>
</dbReference>
<reference evidence="1 2" key="1">
    <citation type="journal article" date="2016" name="Sci. Rep.">
        <title>The Dendrobium catenatum Lindl. genome sequence provides insights into polysaccharide synthase, floral development and adaptive evolution.</title>
        <authorList>
            <person name="Zhang G.Q."/>
            <person name="Xu Q."/>
            <person name="Bian C."/>
            <person name="Tsai W.C."/>
            <person name="Yeh C.M."/>
            <person name="Liu K.W."/>
            <person name="Yoshida K."/>
            <person name="Zhang L.S."/>
            <person name="Chang S.B."/>
            <person name="Chen F."/>
            <person name="Shi Y."/>
            <person name="Su Y.Y."/>
            <person name="Zhang Y.Q."/>
            <person name="Chen L.J."/>
            <person name="Yin Y."/>
            <person name="Lin M."/>
            <person name="Huang H."/>
            <person name="Deng H."/>
            <person name="Wang Z.W."/>
            <person name="Zhu S.L."/>
            <person name="Zhao X."/>
            <person name="Deng C."/>
            <person name="Niu S.C."/>
            <person name="Huang J."/>
            <person name="Wang M."/>
            <person name="Liu G.H."/>
            <person name="Yang H.J."/>
            <person name="Xiao X.J."/>
            <person name="Hsiao Y.Y."/>
            <person name="Wu W.L."/>
            <person name="Chen Y.Y."/>
            <person name="Mitsuda N."/>
            <person name="Ohme-Takagi M."/>
            <person name="Luo Y.B."/>
            <person name="Van de Peer Y."/>
            <person name="Liu Z.J."/>
        </authorList>
    </citation>
    <scope>NUCLEOTIDE SEQUENCE [LARGE SCALE GENOMIC DNA]</scope>
    <source>
        <tissue evidence="1">The whole plant</tissue>
    </source>
</reference>
<reference evidence="1 2" key="2">
    <citation type="journal article" date="2017" name="Nature">
        <title>The Apostasia genome and the evolution of orchids.</title>
        <authorList>
            <person name="Zhang G.Q."/>
            <person name="Liu K.W."/>
            <person name="Li Z."/>
            <person name="Lohaus R."/>
            <person name="Hsiao Y.Y."/>
            <person name="Niu S.C."/>
            <person name="Wang J.Y."/>
            <person name="Lin Y.C."/>
            <person name="Xu Q."/>
            <person name="Chen L.J."/>
            <person name="Yoshida K."/>
            <person name="Fujiwara S."/>
            <person name="Wang Z.W."/>
            <person name="Zhang Y.Q."/>
            <person name="Mitsuda N."/>
            <person name="Wang M."/>
            <person name="Liu G.H."/>
            <person name="Pecoraro L."/>
            <person name="Huang H.X."/>
            <person name="Xiao X.J."/>
            <person name="Lin M."/>
            <person name="Wu X.Y."/>
            <person name="Wu W.L."/>
            <person name="Chen Y.Y."/>
            <person name="Chang S.B."/>
            <person name="Sakamoto S."/>
            <person name="Ohme-Takagi M."/>
            <person name="Yagi M."/>
            <person name="Zeng S.J."/>
            <person name="Shen C.Y."/>
            <person name="Yeh C.M."/>
            <person name="Luo Y.B."/>
            <person name="Tsai W.C."/>
            <person name="Van de Peer Y."/>
            <person name="Liu Z.J."/>
        </authorList>
    </citation>
    <scope>NUCLEOTIDE SEQUENCE [LARGE SCALE GENOMIC DNA]</scope>
    <source>
        <tissue evidence="1">The whole plant</tissue>
    </source>
</reference>
<dbReference type="EMBL" id="KZ502744">
    <property type="protein sequence ID" value="PKU73462.1"/>
    <property type="molecule type" value="Genomic_DNA"/>
</dbReference>
<accession>A0A2I0WCU8</accession>
<gene>
    <name evidence="1" type="ORF">MA16_Dca013919</name>
</gene>
<name>A0A2I0WCU8_9ASPA</name>
<proteinExistence type="predicted"/>
<evidence type="ECO:0000313" key="1">
    <source>
        <dbReference type="EMBL" id="PKU73462.1"/>
    </source>
</evidence>
<dbReference type="AlphaFoldDB" id="A0A2I0WCU8"/>